<evidence type="ECO:0000313" key="2">
    <source>
        <dbReference type="Proteomes" id="UP000675881"/>
    </source>
</evidence>
<name>A0A7R8CIP8_LEPSM</name>
<dbReference type="AlphaFoldDB" id="A0A7R8CIP8"/>
<dbReference type="Proteomes" id="UP000675881">
    <property type="component" value="Chromosome 13"/>
</dbReference>
<accession>A0A7R8CIP8</accession>
<gene>
    <name evidence="1" type="ORF">LSAA_3955</name>
</gene>
<reference evidence="1" key="1">
    <citation type="submission" date="2021-02" db="EMBL/GenBank/DDBJ databases">
        <authorList>
            <person name="Bekaert M."/>
        </authorList>
    </citation>
    <scope>NUCLEOTIDE SEQUENCE</scope>
    <source>
        <strain evidence="1">IoA-00</strain>
    </source>
</reference>
<evidence type="ECO:0000313" key="1">
    <source>
        <dbReference type="EMBL" id="CAF2830818.1"/>
    </source>
</evidence>
<organism evidence="1 2">
    <name type="scientific">Lepeophtheirus salmonis</name>
    <name type="common">Salmon louse</name>
    <name type="synonym">Caligus salmonis</name>
    <dbReference type="NCBI Taxonomy" id="72036"/>
    <lineage>
        <taxon>Eukaryota</taxon>
        <taxon>Metazoa</taxon>
        <taxon>Ecdysozoa</taxon>
        <taxon>Arthropoda</taxon>
        <taxon>Crustacea</taxon>
        <taxon>Multicrustacea</taxon>
        <taxon>Hexanauplia</taxon>
        <taxon>Copepoda</taxon>
        <taxon>Siphonostomatoida</taxon>
        <taxon>Caligidae</taxon>
        <taxon>Lepeophtheirus</taxon>
    </lineage>
</organism>
<sequence length="176" mass="20270">MKGSPVGIKLKMSHRMDCNLDMKLDQSYSACPDEFGNASFLSSPTRLELLMTRAQSLVNQSNELSKNEMEMIQALKSTLVSCVEDMISSIETEMTKNQDLRCNTIKHVQEIIQDRFHSIKPDEDELKGFSSEDHIQTLSTQVIKVNIKRVFLLIYSWNDYNSFHSLFSIHKLFPFV</sequence>
<keyword evidence="2" id="KW-1185">Reference proteome</keyword>
<proteinExistence type="predicted"/>
<dbReference type="EMBL" id="HG994592">
    <property type="protein sequence ID" value="CAF2830818.1"/>
    <property type="molecule type" value="Genomic_DNA"/>
</dbReference>
<protein>
    <submittedName>
        <fullName evidence="1">(salmon louse) hypothetical protein</fullName>
    </submittedName>
</protein>